<comment type="caution">
    <text evidence="2">The sequence shown here is derived from an EMBL/GenBank/DDBJ whole genome shotgun (WGS) entry which is preliminary data.</text>
</comment>
<reference evidence="2" key="1">
    <citation type="journal article" date="2019" name="Sci. Rep.">
        <title>Draft genome of Tanacetum cinerariifolium, the natural source of mosquito coil.</title>
        <authorList>
            <person name="Yamashiro T."/>
            <person name="Shiraishi A."/>
            <person name="Satake H."/>
            <person name="Nakayama K."/>
        </authorList>
    </citation>
    <scope>NUCLEOTIDE SEQUENCE</scope>
</reference>
<keyword evidence="2" id="KW-0548">Nucleotidyltransferase</keyword>
<evidence type="ECO:0000259" key="1">
    <source>
        <dbReference type="Pfam" id="PF03732"/>
    </source>
</evidence>
<sequence>KRVFKANHDDCITKFLKKVNSHAKVQFPKTRNINKPVKPKSHTQKPDRQIVIGQRFSLNKPSTVREKPNTPRSCLRWIPTGRIFKTAGLRWIPTGNMFTDSTTKVDSEALNGSNEDIINPYECKQSLDRKSTSATPTMTEETIRQLITEGVAAALEAQAAAMANADNPNRNTGPREIPVVKRGNYKDNCAEENRVTFATGTLTDDALSWWNASAQPIRIEQANRITWTELKILLTNKYCPRTEVKKMEDEFYNLVVKGDDLKTYVRRF</sequence>
<dbReference type="GO" id="GO:0003964">
    <property type="term" value="F:RNA-directed DNA polymerase activity"/>
    <property type="evidence" value="ECO:0007669"/>
    <property type="project" value="UniProtKB-KW"/>
</dbReference>
<dbReference type="InterPro" id="IPR005162">
    <property type="entry name" value="Retrotrans_gag_dom"/>
</dbReference>
<name>A0A699JL72_TANCI</name>
<dbReference type="EMBL" id="BKCJ010417492">
    <property type="protein sequence ID" value="GFA40043.1"/>
    <property type="molecule type" value="Genomic_DNA"/>
</dbReference>
<keyword evidence="2" id="KW-0808">Transferase</keyword>
<feature type="domain" description="Retrotransposon gag" evidence="1">
    <location>
        <begin position="197"/>
        <end position="268"/>
    </location>
</feature>
<proteinExistence type="predicted"/>
<protein>
    <submittedName>
        <fullName evidence="2">Reverse transcriptase domain-containing protein</fullName>
    </submittedName>
</protein>
<gene>
    <name evidence="2" type="ORF">Tci_612015</name>
</gene>
<organism evidence="2">
    <name type="scientific">Tanacetum cinerariifolium</name>
    <name type="common">Dalmatian daisy</name>
    <name type="synonym">Chrysanthemum cinerariifolium</name>
    <dbReference type="NCBI Taxonomy" id="118510"/>
    <lineage>
        <taxon>Eukaryota</taxon>
        <taxon>Viridiplantae</taxon>
        <taxon>Streptophyta</taxon>
        <taxon>Embryophyta</taxon>
        <taxon>Tracheophyta</taxon>
        <taxon>Spermatophyta</taxon>
        <taxon>Magnoliopsida</taxon>
        <taxon>eudicotyledons</taxon>
        <taxon>Gunneridae</taxon>
        <taxon>Pentapetalae</taxon>
        <taxon>asterids</taxon>
        <taxon>campanulids</taxon>
        <taxon>Asterales</taxon>
        <taxon>Asteraceae</taxon>
        <taxon>Asteroideae</taxon>
        <taxon>Anthemideae</taxon>
        <taxon>Anthemidinae</taxon>
        <taxon>Tanacetum</taxon>
    </lineage>
</organism>
<dbReference type="AlphaFoldDB" id="A0A699JL72"/>
<dbReference type="Pfam" id="PF03732">
    <property type="entry name" value="Retrotrans_gag"/>
    <property type="match status" value="1"/>
</dbReference>
<evidence type="ECO:0000313" key="2">
    <source>
        <dbReference type="EMBL" id="GFA40043.1"/>
    </source>
</evidence>
<accession>A0A699JL72</accession>
<keyword evidence="2" id="KW-0695">RNA-directed DNA polymerase</keyword>
<feature type="non-terminal residue" evidence="2">
    <location>
        <position position="1"/>
    </location>
</feature>